<reference evidence="1 2" key="1">
    <citation type="submission" date="2017-05" db="EMBL/GenBank/DDBJ databases">
        <title>The genome sequence of Geobacillus thermocatenulatus DSM 730.</title>
        <authorList>
            <person name="Ramaloko W.T."/>
            <person name="Koen N."/>
            <person name="Polliack S."/>
            <person name="Aliyu H."/>
            <person name="Lebre P."/>
            <person name="Mohr T."/>
            <person name="Oswald F."/>
            <person name="Zwick M."/>
            <person name="Neumann A."/>
            <person name="Syldatk C."/>
            <person name="Cowan D."/>
            <person name="De Maayer P."/>
        </authorList>
    </citation>
    <scope>NUCLEOTIDE SEQUENCE [LARGE SCALE GENOMIC DNA]</scope>
    <source>
        <strain evidence="1 2">BGSC 93A1</strain>
    </source>
</reference>
<dbReference type="EMBL" id="NEWK01000002">
    <property type="protein sequence ID" value="OXB85726.1"/>
    <property type="molecule type" value="Genomic_DNA"/>
</dbReference>
<evidence type="ECO:0000313" key="2">
    <source>
        <dbReference type="Proteomes" id="UP000198378"/>
    </source>
</evidence>
<evidence type="ECO:0000313" key="1">
    <source>
        <dbReference type="EMBL" id="OXB85726.1"/>
    </source>
</evidence>
<accession>A0AA91QJI0</accession>
<keyword evidence="2" id="KW-1185">Reference proteome</keyword>
<comment type="caution">
    <text evidence="1">The sequence shown here is derived from an EMBL/GenBank/DDBJ whole genome shotgun (WGS) entry which is preliminary data.</text>
</comment>
<protein>
    <submittedName>
        <fullName evidence="1">Uncharacterized protein</fullName>
    </submittedName>
</protein>
<sequence>MFCGIRLFRWGSQRVSFGAETGTVNVKLKSVNNNNDEKETSIHCQTKKKALTISDEELIG</sequence>
<organism evidence="1 2">
    <name type="scientific">Geobacillus thermocatenulatus</name>
    <dbReference type="NCBI Taxonomy" id="33938"/>
    <lineage>
        <taxon>Bacteria</taxon>
        <taxon>Bacillati</taxon>
        <taxon>Bacillota</taxon>
        <taxon>Bacilli</taxon>
        <taxon>Bacillales</taxon>
        <taxon>Anoxybacillaceae</taxon>
        <taxon>Geobacillus</taxon>
        <taxon>Geobacillus thermoleovorans group</taxon>
    </lineage>
</organism>
<gene>
    <name evidence="1" type="ORF">B9L19_08820</name>
</gene>
<name>A0AA91QJI0_9BACL</name>
<dbReference type="Proteomes" id="UP000198378">
    <property type="component" value="Unassembled WGS sequence"/>
</dbReference>
<proteinExistence type="predicted"/>
<dbReference type="AlphaFoldDB" id="A0AA91QJI0"/>